<organism evidence="2 3">
    <name type="scientific">Hohaiivirga grylli</name>
    <dbReference type="NCBI Taxonomy" id="3133970"/>
    <lineage>
        <taxon>Bacteria</taxon>
        <taxon>Pseudomonadati</taxon>
        <taxon>Pseudomonadota</taxon>
        <taxon>Alphaproteobacteria</taxon>
        <taxon>Hyphomicrobiales</taxon>
        <taxon>Methylobacteriaceae</taxon>
        <taxon>Hohaiivirga</taxon>
    </lineage>
</organism>
<evidence type="ECO:0000313" key="3">
    <source>
        <dbReference type="Proteomes" id="UP001418637"/>
    </source>
</evidence>
<reference evidence="2 3" key="1">
    <citation type="submission" date="2024-04" db="EMBL/GenBank/DDBJ databases">
        <title>A novel species isolated from cricket.</title>
        <authorList>
            <person name="Wang H.-C."/>
        </authorList>
    </citation>
    <scope>NUCLEOTIDE SEQUENCE [LARGE SCALE GENOMIC DNA]</scope>
    <source>
        <strain evidence="2 3">WL0021</strain>
    </source>
</reference>
<protein>
    <submittedName>
        <fullName evidence="2">Uncharacterized protein</fullName>
    </submittedName>
</protein>
<keyword evidence="3" id="KW-1185">Reference proteome</keyword>
<keyword evidence="1" id="KW-1133">Transmembrane helix</keyword>
<feature type="transmembrane region" description="Helical" evidence="1">
    <location>
        <begin position="61"/>
        <end position="80"/>
    </location>
</feature>
<dbReference type="EMBL" id="JBBYXI010000001">
    <property type="protein sequence ID" value="MEN3929715.1"/>
    <property type="molecule type" value="Genomic_DNA"/>
</dbReference>
<evidence type="ECO:0000313" key="2">
    <source>
        <dbReference type="EMBL" id="MEN3929715.1"/>
    </source>
</evidence>
<keyword evidence="1" id="KW-0812">Transmembrane</keyword>
<sequence>MTKVSPFRNPKALLVGVVTGVVFFAGTVGFYALKGPEYVTDSRPGSVTVRPIVKDNAGKHLGMALVFGAVGFYFGAANFARRQARKGETPKDS</sequence>
<comment type="caution">
    <text evidence="2">The sequence shown here is derived from an EMBL/GenBank/DDBJ whole genome shotgun (WGS) entry which is preliminary data.</text>
</comment>
<name>A0ABV0BFG6_9HYPH</name>
<dbReference type="RefSeq" id="WP_346335708.1">
    <property type="nucleotide sequence ID" value="NZ_JBBYXI010000001.1"/>
</dbReference>
<proteinExistence type="predicted"/>
<evidence type="ECO:0000256" key="1">
    <source>
        <dbReference type="SAM" id="Phobius"/>
    </source>
</evidence>
<feature type="transmembrane region" description="Helical" evidence="1">
    <location>
        <begin position="12"/>
        <end position="33"/>
    </location>
</feature>
<keyword evidence="1" id="KW-0472">Membrane</keyword>
<accession>A0ABV0BFG6</accession>
<dbReference type="Proteomes" id="UP001418637">
    <property type="component" value="Unassembled WGS sequence"/>
</dbReference>
<gene>
    <name evidence="2" type="ORF">WJT86_01405</name>
</gene>